<feature type="compositionally biased region" description="Acidic residues" evidence="1">
    <location>
        <begin position="200"/>
        <end position="215"/>
    </location>
</feature>
<sequence>MNLPPELRYLPENLFFAGIMPPPSQPDVVTISNLINPLVDQLVDLYNGTILRTALHPDGITVRIAILPVIGDLPAIRKLCGYVAPTAELMCSYCDTVLAAIEDLNWNSWGIRTAAEVREIALRWQRATTIVARNAVTADTSIRWSALHRLPYWDPVRSPVIGFMHNMVEGVLVHHLRILWGVGAPDSHVKAHKEALVEDHESEDDYESSEYDSELEGLQREALESGVETAPLAPRRGRSQSYSTSVPDEDAAMTDVDDPPVSDTTERAADPDYEDLGVPELCAFSDAEMAEIRQCIRDIPLPTWVARPPPNLGEASHGKLKADVVLILFTVIFPMIVPEILARPLPEQSRRRFIMLENFAHLVSATNIVASYSTSNALADAYMDHYVQYRSTRQQLWPHQHSVPNHHIAMHNGPALKFWGPLAPLNDMDLTMLRQICRRGRLEALIRDAVDKSSMLQKFCAVLFPDALPPAVLSSAETAIISSQNQELSPEHYQLILDHVNKPHGVWRHRDSFPHPPLAKVLPARAKALRSITTHTRSYAVKESHLANSSISFVVPATRTKRTGFINTIWQLPMDAKLRTFMLVHTLEDLTAEEYRQTPYACIVGQAARSG</sequence>
<dbReference type="PANTHER" id="PTHR46579">
    <property type="entry name" value="F5/8 TYPE C DOMAIN-CONTAINING PROTEIN-RELATED"/>
    <property type="match status" value="1"/>
</dbReference>
<dbReference type="PANTHER" id="PTHR46579:SF1">
    <property type="entry name" value="F5_8 TYPE C DOMAIN-CONTAINING PROTEIN"/>
    <property type="match status" value="1"/>
</dbReference>
<accession>J0D9J2</accession>
<protein>
    <submittedName>
        <fullName evidence="2">Uncharacterized protein</fullName>
    </submittedName>
</protein>
<evidence type="ECO:0000256" key="1">
    <source>
        <dbReference type="SAM" id="MobiDB-lite"/>
    </source>
</evidence>
<dbReference type="eggNOG" id="ENOG502QSGD">
    <property type="taxonomic scope" value="Eukaryota"/>
</dbReference>
<keyword evidence="3" id="KW-1185">Reference proteome</keyword>
<dbReference type="KEGG" id="adl:AURDEDRAFT_130065"/>
<reference evidence="3" key="1">
    <citation type="journal article" date="2012" name="Science">
        <title>The Paleozoic origin of enzymatic lignin decomposition reconstructed from 31 fungal genomes.</title>
        <authorList>
            <person name="Floudas D."/>
            <person name="Binder M."/>
            <person name="Riley R."/>
            <person name="Barry K."/>
            <person name="Blanchette R.A."/>
            <person name="Henrissat B."/>
            <person name="Martinez A.T."/>
            <person name="Otillar R."/>
            <person name="Spatafora J.W."/>
            <person name="Yadav J.S."/>
            <person name="Aerts A."/>
            <person name="Benoit I."/>
            <person name="Boyd A."/>
            <person name="Carlson A."/>
            <person name="Copeland A."/>
            <person name="Coutinho P.M."/>
            <person name="de Vries R.P."/>
            <person name="Ferreira P."/>
            <person name="Findley K."/>
            <person name="Foster B."/>
            <person name="Gaskell J."/>
            <person name="Glotzer D."/>
            <person name="Gorecki P."/>
            <person name="Heitman J."/>
            <person name="Hesse C."/>
            <person name="Hori C."/>
            <person name="Igarashi K."/>
            <person name="Jurgens J.A."/>
            <person name="Kallen N."/>
            <person name="Kersten P."/>
            <person name="Kohler A."/>
            <person name="Kuees U."/>
            <person name="Kumar T.K.A."/>
            <person name="Kuo A."/>
            <person name="LaButti K."/>
            <person name="Larrondo L.F."/>
            <person name="Lindquist E."/>
            <person name="Ling A."/>
            <person name="Lombard V."/>
            <person name="Lucas S."/>
            <person name="Lundell T."/>
            <person name="Martin R."/>
            <person name="McLaughlin D.J."/>
            <person name="Morgenstern I."/>
            <person name="Morin E."/>
            <person name="Murat C."/>
            <person name="Nagy L.G."/>
            <person name="Nolan M."/>
            <person name="Ohm R.A."/>
            <person name="Patyshakuliyeva A."/>
            <person name="Rokas A."/>
            <person name="Ruiz-Duenas F.J."/>
            <person name="Sabat G."/>
            <person name="Salamov A."/>
            <person name="Samejima M."/>
            <person name="Schmutz J."/>
            <person name="Slot J.C."/>
            <person name="St John F."/>
            <person name="Stenlid J."/>
            <person name="Sun H."/>
            <person name="Sun S."/>
            <person name="Syed K."/>
            <person name="Tsang A."/>
            <person name="Wiebenga A."/>
            <person name="Young D."/>
            <person name="Pisabarro A."/>
            <person name="Eastwood D.C."/>
            <person name="Martin F."/>
            <person name="Cullen D."/>
            <person name="Grigoriev I.V."/>
            <person name="Hibbett D.S."/>
        </authorList>
    </citation>
    <scope>NUCLEOTIDE SEQUENCE [LARGE SCALE GENOMIC DNA]</scope>
    <source>
        <strain evidence="3">TFB10046</strain>
    </source>
</reference>
<dbReference type="InParanoid" id="J0D9J2"/>
<feature type="compositionally biased region" description="Acidic residues" evidence="1">
    <location>
        <begin position="247"/>
        <end position="260"/>
    </location>
</feature>
<organism evidence="2 3">
    <name type="scientific">Auricularia subglabra (strain TFB-10046 / SS5)</name>
    <name type="common">White-rot fungus</name>
    <name type="synonym">Auricularia delicata (strain TFB10046)</name>
    <dbReference type="NCBI Taxonomy" id="717982"/>
    <lineage>
        <taxon>Eukaryota</taxon>
        <taxon>Fungi</taxon>
        <taxon>Dikarya</taxon>
        <taxon>Basidiomycota</taxon>
        <taxon>Agaricomycotina</taxon>
        <taxon>Agaricomycetes</taxon>
        <taxon>Auriculariales</taxon>
        <taxon>Auriculariaceae</taxon>
        <taxon>Auricularia</taxon>
    </lineage>
</organism>
<proteinExistence type="predicted"/>
<gene>
    <name evidence="2" type="ORF">AURDEDRAFT_130065</name>
</gene>
<feature type="region of interest" description="Disordered" evidence="1">
    <location>
        <begin position="193"/>
        <end position="272"/>
    </location>
</feature>
<name>J0D9J2_AURST</name>
<evidence type="ECO:0000313" key="3">
    <source>
        <dbReference type="Proteomes" id="UP000006514"/>
    </source>
</evidence>
<dbReference type="EMBL" id="JH687861">
    <property type="protein sequence ID" value="EJD36461.1"/>
    <property type="molecule type" value="Genomic_DNA"/>
</dbReference>
<dbReference type="Proteomes" id="UP000006514">
    <property type="component" value="Unassembled WGS sequence"/>
</dbReference>
<dbReference type="AlphaFoldDB" id="J0D9J2"/>
<evidence type="ECO:0000313" key="2">
    <source>
        <dbReference type="EMBL" id="EJD36461.1"/>
    </source>
</evidence>
<dbReference type="OrthoDB" id="3269001at2759"/>